<dbReference type="PANTHER" id="PTHR30349">
    <property type="entry name" value="PHAGE INTEGRASE-RELATED"/>
    <property type="match status" value="1"/>
</dbReference>
<evidence type="ECO:0000256" key="2">
    <source>
        <dbReference type="ARBA" id="ARBA00022908"/>
    </source>
</evidence>
<dbReference type="GO" id="GO:0003677">
    <property type="term" value="F:DNA binding"/>
    <property type="evidence" value="ECO:0007669"/>
    <property type="project" value="UniProtKB-UniRule"/>
</dbReference>
<accession>A0A6B3N9R4</accession>
<evidence type="ECO:0000256" key="4">
    <source>
        <dbReference type="ARBA" id="ARBA00023172"/>
    </source>
</evidence>
<evidence type="ECO:0000256" key="3">
    <source>
        <dbReference type="ARBA" id="ARBA00023125"/>
    </source>
</evidence>
<dbReference type="InterPro" id="IPR002104">
    <property type="entry name" value="Integrase_catalytic"/>
</dbReference>
<evidence type="ECO:0000259" key="6">
    <source>
        <dbReference type="PROSITE" id="PS51898"/>
    </source>
</evidence>
<dbReference type="SUPFAM" id="SSF56349">
    <property type="entry name" value="DNA breaking-rejoining enzymes"/>
    <property type="match status" value="1"/>
</dbReference>
<dbReference type="Gene3D" id="1.10.443.10">
    <property type="entry name" value="Intergrase catalytic core"/>
    <property type="match status" value="1"/>
</dbReference>
<dbReference type="InterPro" id="IPR010998">
    <property type="entry name" value="Integrase_recombinase_N"/>
</dbReference>
<sequence length="289" mass="32387">MTRAHTTAQLFSRWIHGKPKNTQLAYERDIRHFAAFLSQASPQQVTLNDLDLHALSLDDLQLFMDYMESKGLAPSTRNRRMSAIKSFLGFAHKVGYITVNVGVAMELLSLENRLAERILSETQVTMMIALESGQRDKLLLKTLYYTGARVSEVCNLIWRDVHPNRDSGQISLFGKGGKGRVVRIPASLYQELEQFRANASIDAPVFPSQKGNKGLQRDRIHEIVRAAGERIGIKGVSPHWLRHAHASHSLERNAPIHLVQQTLGHSSIATTSKYLHAKPNDSSGMYLPS</sequence>
<dbReference type="InterPro" id="IPR013762">
    <property type="entry name" value="Integrase-like_cat_sf"/>
</dbReference>
<feature type="domain" description="Tyr recombinase" evidence="6">
    <location>
        <begin position="113"/>
        <end position="287"/>
    </location>
</feature>
<dbReference type="PROSITE" id="PS51900">
    <property type="entry name" value="CB"/>
    <property type="match status" value="1"/>
</dbReference>
<evidence type="ECO:0000259" key="7">
    <source>
        <dbReference type="PROSITE" id="PS51900"/>
    </source>
</evidence>
<evidence type="ECO:0000256" key="5">
    <source>
        <dbReference type="PROSITE-ProRule" id="PRU01248"/>
    </source>
</evidence>
<name>A0A6B3N9R4_9CYAN</name>
<dbReference type="EMBL" id="JAAHFQ010000209">
    <property type="protein sequence ID" value="NER28407.1"/>
    <property type="molecule type" value="Genomic_DNA"/>
</dbReference>
<dbReference type="PROSITE" id="PS51898">
    <property type="entry name" value="TYR_RECOMBINASE"/>
    <property type="match status" value="1"/>
</dbReference>
<organism evidence="8">
    <name type="scientific">Symploca sp. SIO1C4</name>
    <dbReference type="NCBI Taxonomy" id="2607765"/>
    <lineage>
        <taxon>Bacteria</taxon>
        <taxon>Bacillati</taxon>
        <taxon>Cyanobacteriota</taxon>
        <taxon>Cyanophyceae</taxon>
        <taxon>Coleofasciculales</taxon>
        <taxon>Coleofasciculaceae</taxon>
        <taxon>Symploca</taxon>
    </lineage>
</organism>
<evidence type="ECO:0000256" key="1">
    <source>
        <dbReference type="ARBA" id="ARBA00008857"/>
    </source>
</evidence>
<dbReference type="AlphaFoldDB" id="A0A6B3N9R4"/>
<dbReference type="Pfam" id="PF02899">
    <property type="entry name" value="Phage_int_SAM_1"/>
    <property type="match status" value="1"/>
</dbReference>
<dbReference type="Gene3D" id="1.10.150.130">
    <property type="match status" value="1"/>
</dbReference>
<protein>
    <submittedName>
        <fullName evidence="8">Tyrosine-type recombinase/integrase</fullName>
    </submittedName>
</protein>
<feature type="domain" description="Core-binding (CB)" evidence="7">
    <location>
        <begin position="5"/>
        <end position="92"/>
    </location>
</feature>
<dbReference type="InterPro" id="IPR011010">
    <property type="entry name" value="DNA_brk_join_enz"/>
</dbReference>
<dbReference type="GO" id="GO:0015074">
    <property type="term" value="P:DNA integration"/>
    <property type="evidence" value="ECO:0007669"/>
    <property type="project" value="UniProtKB-KW"/>
</dbReference>
<reference evidence="8" key="1">
    <citation type="submission" date="2019-11" db="EMBL/GenBank/DDBJ databases">
        <title>Genomic insights into an expanded diversity of filamentous marine cyanobacteria reveals the extraordinary biosynthetic potential of Moorea and Okeania.</title>
        <authorList>
            <person name="Ferreira Leao T."/>
            <person name="Wang M."/>
            <person name="Moss N."/>
            <person name="Da Silva R."/>
            <person name="Sanders J."/>
            <person name="Nurk S."/>
            <person name="Gurevich A."/>
            <person name="Humphrey G."/>
            <person name="Reher R."/>
            <person name="Zhu Q."/>
            <person name="Belda-Ferre P."/>
            <person name="Glukhov E."/>
            <person name="Rex R."/>
            <person name="Dorrestein P.C."/>
            <person name="Knight R."/>
            <person name="Pevzner P."/>
            <person name="Gerwick W.H."/>
            <person name="Gerwick L."/>
        </authorList>
    </citation>
    <scope>NUCLEOTIDE SEQUENCE</scope>
    <source>
        <strain evidence="8">SIO1C4</strain>
    </source>
</reference>
<dbReference type="InterPro" id="IPR004107">
    <property type="entry name" value="Integrase_SAM-like_N"/>
</dbReference>
<gene>
    <name evidence="8" type="ORF">F6J89_12420</name>
</gene>
<dbReference type="PANTHER" id="PTHR30349:SF64">
    <property type="entry name" value="PROPHAGE INTEGRASE INTD-RELATED"/>
    <property type="match status" value="1"/>
</dbReference>
<dbReference type="InterPro" id="IPR050090">
    <property type="entry name" value="Tyrosine_recombinase_XerCD"/>
</dbReference>
<keyword evidence="3 5" id="KW-0238">DNA-binding</keyword>
<dbReference type="GO" id="GO:0006310">
    <property type="term" value="P:DNA recombination"/>
    <property type="evidence" value="ECO:0007669"/>
    <property type="project" value="UniProtKB-KW"/>
</dbReference>
<dbReference type="InterPro" id="IPR044068">
    <property type="entry name" value="CB"/>
</dbReference>
<proteinExistence type="inferred from homology"/>
<comment type="similarity">
    <text evidence="1">Belongs to the 'phage' integrase family.</text>
</comment>
<keyword evidence="2" id="KW-0229">DNA integration</keyword>
<keyword evidence="4" id="KW-0233">DNA recombination</keyword>
<evidence type="ECO:0000313" key="8">
    <source>
        <dbReference type="EMBL" id="NER28407.1"/>
    </source>
</evidence>
<comment type="caution">
    <text evidence="8">The sequence shown here is derived from an EMBL/GenBank/DDBJ whole genome shotgun (WGS) entry which is preliminary data.</text>
</comment>
<dbReference type="Pfam" id="PF00589">
    <property type="entry name" value="Phage_integrase"/>
    <property type="match status" value="1"/>
</dbReference>